<proteinExistence type="predicted"/>
<organism evidence="1 2">
    <name type="scientific">Dallia pectoralis</name>
    <name type="common">Alaska blackfish</name>
    <dbReference type="NCBI Taxonomy" id="75939"/>
    <lineage>
        <taxon>Eukaryota</taxon>
        <taxon>Metazoa</taxon>
        <taxon>Chordata</taxon>
        <taxon>Craniata</taxon>
        <taxon>Vertebrata</taxon>
        <taxon>Euteleostomi</taxon>
        <taxon>Actinopterygii</taxon>
        <taxon>Neopterygii</taxon>
        <taxon>Teleostei</taxon>
        <taxon>Protacanthopterygii</taxon>
        <taxon>Esociformes</taxon>
        <taxon>Umbridae</taxon>
        <taxon>Dallia</taxon>
    </lineage>
</organism>
<evidence type="ECO:0000313" key="2">
    <source>
        <dbReference type="Proteomes" id="UP001157502"/>
    </source>
</evidence>
<accession>A0ACC2G1D4</accession>
<sequence>MTSLTSDLIENITTIIRPPYFFISGFEGIPNIKYYYVFLCFVYIISLVGNTFVMVVIYMDRSLHRCL</sequence>
<dbReference type="Proteomes" id="UP001157502">
    <property type="component" value="Chromosome 19"/>
</dbReference>
<evidence type="ECO:0000313" key="1">
    <source>
        <dbReference type="EMBL" id="KAJ7997422.1"/>
    </source>
</evidence>
<protein>
    <submittedName>
        <fullName evidence="1">Uncharacterized protein</fullName>
    </submittedName>
</protein>
<dbReference type="EMBL" id="CM055746">
    <property type="protein sequence ID" value="KAJ7997422.1"/>
    <property type="molecule type" value="Genomic_DNA"/>
</dbReference>
<name>A0ACC2G1D4_DALPE</name>
<comment type="caution">
    <text evidence="1">The sequence shown here is derived from an EMBL/GenBank/DDBJ whole genome shotgun (WGS) entry which is preliminary data.</text>
</comment>
<gene>
    <name evidence="1" type="ORF">DPEC_G00228810</name>
</gene>
<keyword evidence="2" id="KW-1185">Reference proteome</keyword>
<reference evidence="1" key="1">
    <citation type="submission" date="2021-05" db="EMBL/GenBank/DDBJ databases">
        <authorList>
            <person name="Pan Q."/>
            <person name="Jouanno E."/>
            <person name="Zahm M."/>
            <person name="Klopp C."/>
            <person name="Cabau C."/>
            <person name="Louis A."/>
            <person name="Berthelot C."/>
            <person name="Parey E."/>
            <person name="Roest Crollius H."/>
            <person name="Montfort J."/>
            <person name="Robinson-Rechavi M."/>
            <person name="Bouchez O."/>
            <person name="Lampietro C."/>
            <person name="Lopez Roques C."/>
            <person name="Donnadieu C."/>
            <person name="Postlethwait J."/>
            <person name="Bobe J."/>
            <person name="Dillon D."/>
            <person name="Chandos A."/>
            <person name="von Hippel F."/>
            <person name="Guiguen Y."/>
        </authorList>
    </citation>
    <scope>NUCLEOTIDE SEQUENCE</scope>
    <source>
        <strain evidence="1">YG-Jan2019</strain>
    </source>
</reference>